<dbReference type="Pfam" id="PF04213">
    <property type="entry name" value="HtaA"/>
    <property type="match status" value="1"/>
</dbReference>
<feature type="compositionally biased region" description="Low complexity" evidence="1">
    <location>
        <begin position="266"/>
        <end position="294"/>
    </location>
</feature>
<reference evidence="4 5" key="1">
    <citation type="submission" date="2018-03" db="EMBL/GenBank/DDBJ databases">
        <title>Aquarubrobacter algicola gen. nov., sp. nov., a novel actinobacterium isolated from shallow eutrophic lake during the end of cyanobacterial harmful algal blooms.</title>
        <authorList>
            <person name="Chun S.J."/>
        </authorList>
    </citation>
    <scope>NUCLEOTIDE SEQUENCE [LARGE SCALE GENOMIC DNA]</scope>
    <source>
        <strain evidence="4 5">Seoho-28</strain>
    </source>
</reference>
<sequence length="370" mass="36811">MPSPVRRRVPRPVLTGAGLLAVTALTAPAAIAAPQPVIGGQLDWTSVNVYGPAGQTPQNRTWVGYVTNSPSPATPRGTATPSGWAWGDTVLPTSPRGADVTVTWSFPAIGGTYDPETGTGTVRLAGTLTFTSAPPPDGHGFTVSIEDPVVELDGTSTARLYATGLASPGTTRYTRAAPVFTLDRSAATTTADDQGTVRISGLVPAVAQTGYVFPGTDGAAPSGYPAGAGPDRTPNTFGGFALQVVTPRAGATGAGGPTGAGGATGATGAVGPQGPVGPAGATGAPGPAGPAGRDGVVRTVTLRGARAPFGRTAAAVELRRASGAIIGTGVVRGRRLTVVTPVGTRLVGAWTLRRTTRAIRTARSAAVRIG</sequence>
<evidence type="ECO:0000313" key="5">
    <source>
        <dbReference type="Proteomes" id="UP000240739"/>
    </source>
</evidence>
<feature type="signal peptide" evidence="2">
    <location>
        <begin position="1"/>
        <end position="32"/>
    </location>
</feature>
<dbReference type="AlphaFoldDB" id="A0A2T4UIM7"/>
<organism evidence="4 5">
    <name type="scientific">Paraconexibacter algicola</name>
    <dbReference type="NCBI Taxonomy" id="2133960"/>
    <lineage>
        <taxon>Bacteria</taxon>
        <taxon>Bacillati</taxon>
        <taxon>Actinomycetota</taxon>
        <taxon>Thermoleophilia</taxon>
        <taxon>Solirubrobacterales</taxon>
        <taxon>Paraconexibacteraceae</taxon>
        <taxon>Paraconexibacter</taxon>
    </lineage>
</organism>
<protein>
    <recommendedName>
        <fullName evidence="3">Htaa domain-containing protein</fullName>
    </recommendedName>
</protein>
<feature type="chain" id="PRO_5015412286" description="Htaa domain-containing protein" evidence="2">
    <location>
        <begin position="33"/>
        <end position="370"/>
    </location>
</feature>
<feature type="region of interest" description="Disordered" evidence="1">
    <location>
        <begin position="248"/>
        <end position="294"/>
    </location>
</feature>
<name>A0A2T4UIM7_9ACTN</name>
<dbReference type="EMBL" id="PYYB01000001">
    <property type="protein sequence ID" value="PTL59065.1"/>
    <property type="molecule type" value="Genomic_DNA"/>
</dbReference>
<gene>
    <name evidence="4" type="ORF">C7Y72_05090</name>
</gene>
<accession>A0A2T4UIM7</accession>
<keyword evidence="5" id="KW-1185">Reference proteome</keyword>
<evidence type="ECO:0000313" key="4">
    <source>
        <dbReference type="EMBL" id="PTL59065.1"/>
    </source>
</evidence>
<feature type="compositionally biased region" description="Gly residues" evidence="1">
    <location>
        <begin position="252"/>
        <end position="265"/>
    </location>
</feature>
<dbReference type="OrthoDB" id="5244986at2"/>
<dbReference type="Proteomes" id="UP000240739">
    <property type="component" value="Unassembled WGS sequence"/>
</dbReference>
<evidence type="ECO:0000259" key="3">
    <source>
        <dbReference type="Pfam" id="PF04213"/>
    </source>
</evidence>
<keyword evidence="2" id="KW-0732">Signal</keyword>
<dbReference type="RefSeq" id="WP_107567501.1">
    <property type="nucleotide sequence ID" value="NZ_PYYB01000001.1"/>
</dbReference>
<evidence type="ECO:0000256" key="2">
    <source>
        <dbReference type="SAM" id="SignalP"/>
    </source>
</evidence>
<dbReference type="InterPro" id="IPR007331">
    <property type="entry name" value="Htaa"/>
</dbReference>
<evidence type="ECO:0000256" key="1">
    <source>
        <dbReference type="SAM" id="MobiDB-lite"/>
    </source>
</evidence>
<proteinExistence type="predicted"/>
<feature type="domain" description="Htaa" evidence="3">
    <location>
        <begin position="102"/>
        <end position="210"/>
    </location>
</feature>
<comment type="caution">
    <text evidence="4">The sequence shown here is derived from an EMBL/GenBank/DDBJ whole genome shotgun (WGS) entry which is preliminary data.</text>
</comment>